<organism evidence="2 3">
    <name type="scientific">Ruthenibacterium lactatiformans</name>
    <dbReference type="NCBI Taxonomy" id="1550024"/>
    <lineage>
        <taxon>Bacteria</taxon>
        <taxon>Bacillati</taxon>
        <taxon>Bacillota</taxon>
        <taxon>Clostridia</taxon>
        <taxon>Eubacteriales</taxon>
        <taxon>Oscillospiraceae</taxon>
        <taxon>Ruthenibacterium</taxon>
    </lineage>
</organism>
<dbReference type="Proteomes" id="UP000431913">
    <property type="component" value="Unassembled WGS sequence"/>
</dbReference>
<dbReference type="Pfam" id="PF05043">
    <property type="entry name" value="Mga"/>
    <property type="match status" value="1"/>
</dbReference>
<protein>
    <submittedName>
        <fullName evidence="2">LysR family transcriptional regulator</fullName>
    </submittedName>
</protein>
<feature type="domain" description="Mga helix-turn-helix" evidence="1">
    <location>
        <begin position="2"/>
        <end position="36"/>
    </location>
</feature>
<comment type="caution">
    <text evidence="2">The sequence shown here is derived from an EMBL/GenBank/DDBJ whole genome shotgun (WGS) entry which is preliminary data.</text>
</comment>
<name>A0A6I2U537_9FIRM</name>
<dbReference type="EMBL" id="VUNJ01000004">
    <property type="protein sequence ID" value="MST91233.1"/>
    <property type="molecule type" value="Genomic_DNA"/>
</dbReference>
<sequence length="66" mass="7813">MEKKFIRVDEVAKELEISESHAYKIMRKLNRELEAKGYITVAGRVNRQYFNERFYGAERSEENAGL</sequence>
<evidence type="ECO:0000313" key="3">
    <source>
        <dbReference type="Proteomes" id="UP000431913"/>
    </source>
</evidence>
<gene>
    <name evidence="2" type="ORF">FYJ76_04675</name>
</gene>
<accession>A0A6I2U537</accession>
<evidence type="ECO:0000313" key="2">
    <source>
        <dbReference type="EMBL" id="MST91233.1"/>
    </source>
</evidence>
<evidence type="ECO:0000259" key="1">
    <source>
        <dbReference type="Pfam" id="PF05043"/>
    </source>
</evidence>
<dbReference type="AlphaFoldDB" id="A0A6I2U537"/>
<dbReference type="InterPro" id="IPR007737">
    <property type="entry name" value="Mga_HTH"/>
</dbReference>
<reference evidence="2 3" key="1">
    <citation type="submission" date="2019-08" db="EMBL/GenBank/DDBJ databases">
        <title>In-depth cultivation of the pig gut microbiome towards novel bacterial diversity and tailored functional studies.</title>
        <authorList>
            <person name="Wylensek D."/>
            <person name="Hitch T.C.A."/>
            <person name="Clavel T."/>
        </authorList>
    </citation>
    <scope>NUCLEOTIDE SEQUENCE [LARGE SCALE GENOMIC DNA]</scope>
    <source>
        <strain evidence="2 3">WCA3-601-WT-6J</strain>
    </source>
</reference>
<dbReference type="RefSeq" id="WP_154521869.1">
    <property type="nucleotide sequence ID" value="NZ_JBKWPM010000033.1"/>
</dbReference>
<proteinExistence type="predicted"/>